<evidence type="ECO:0000313" key="2">
    <source>
        <dbReference type="EMBL" id="KAF2709293.1"/>
    </source>
</evidence>
<accession>A0A6G1K9J5</accession>
<dbReference type="Proteomes" id="UP000799428">
    <property type="component" value="Unassembled WGS sequence"/>
</dbReference>
<feature type="domain" description="BTB" evidence="1">
    <location>
        <begin position="36"/>
        <end position="105"/>
    </location>
</feature>
<dbReference type="SMART" id="SM00225">
    <property type="entry name" value="BTB"/>
    <property type="match status" value="1"/>
</dbReference>
<reference evidence="2" key="1">
    <citation type="journal article" date="2020" name="Stud. Mycol.">
        <title>101 Dothideomycetes genomes: a test case for predicting lifestyles and emergence of pathogens.</title>
        <authorList>
            <person name="Haridas S."/>
            <person name="Albert R."/>
            <person name="Binder M."/>
            <person name="Bloem J."/>
            <person name="Labutti K."/>
            <person name="Salamov A."/>
            <person name="Andreopoulos B."/>
            <person name="Baker S."/>
            <person name="Barry K."/>
            <person name="Bills G."/>
            <person name="Bluhm B."/>
            <person name="Cannon C."/>
            <person name="Castanera R."/>
            <person name="Culley D."/>
            <person name="Daum C."/>
            <person name="Ezra D."/>
            <person name="Gonzalez J."/>
            <person name="Henrissat B."/>
            <person name="Kuo A."/>
            <person name="Liang C."/>
            <person name="Lipzen A."/>
            <person name="Lutzoni F."/>
            <person name="Magnuson J."/>
            <person name="Mondo S."/>
            <person name="Nolan M."/>
            <person name="Ohm R."/>
            <person name="Pangilinan J."/>
            <person name="Park H.-J."/>
            <person name="Ramirez L."/>
            <person name="Alfaro M."/>
            <person name="Sun H."/>
            <person name="Tritt A."/>
            <person name="Yoshinaga Y."/>
            <person name="Zwiers L.-H."/>
            <person name="Turgeon B."/>
            <person name="Goodwin S."/>
            <person name="Spatafora J."/>
            <person name="Crous P."/>
            <person name="Grigoriev I."/>
        </authorList>
    </citation>
    <scope>NUCLEOTIDE SEQUENCE</scope>
    <source>
        <strain evidence="2">CBS 279.74</strain>
    </source>
</reference>
<dbReference type="CDD" id="cd18186">
    <property type="entry name" value="BTB_POZ_ZBTB_KLHL-like"/>
    <property type="match status" value="1"/>
</dbReference>
<dbReference type="InterPro" id="IPR011333">
    <property type="entry name" value="SKP1/BTB/POZ_sf"/>
</dbReference>
<evidence type="ECO:0000259" key="1">
    <source>
        <dbReference type="PROSITE" id="PS50097"/>
    </source>
</evidence>
<evidence type="ECO:0000313" key="3">
    <source>
        <dbReference type="Proteomes" id="UP000799428"/>
    </source>
</evidence>
<dbReference type="AlphaFoldDB" id="A0A6G1K9J5"/>
<dbReference type="OrthoDB" id="194443at2759"/>
<dbReference type="EMBL" id="MU005770">
    <property type="protein sequence ID" value="KAF2709293.1"/>
    <property type="molecule type" value="Genomic_DNA"/>
</dbReference>
<keyword evidence="3" id="KW-1185">Reference proteome</keyword>
<name>A0A6G1K9J5_9PLEO</name>
<dbReference type="PANTHER" id="PTHR47843">
    <property type="entry name" value="BTB DOMAIN-CONTAINING PROTEIN-RELATED"/>
    <property type="match status" value="1"/>
</dbReference>
<gene>
    <name evidence="2" type="ORF">K504DRAFT_533681</name>
</gene>
<dbReference type="PANTHER" id="PTHR47843:SF2">
    <property type="entry name" value="BTB DOMAIN-CONTAINING PROTEIN"/>
    <property type="match status" value="1"/>
</dbReference>
<dbReference type="SUPFAM" id="SSF54695">
    <property type="entry name" value="POZ domain"/>
    <property type="match status" value="1"/>
</dbReference>
<dbReference type="Pfam" id="PF00651">
    <property type="entry name" value="BTB"/>
    <property type="match status" value="1"/>
</dbReference>
<dbReference type="Gene3D" id="3.30.710.10">
    <property type="entry name" value="Potassium Channel Kv1.1, Chain A"/>
    <property type="match status" value="1"/>
</dbReference>
<proteinExistence type="predicted"/>
<protein>
    <recommendedName>
        <fullName evidence="1">BTB domain-containing protein</fullName>
    </recommendedName>
</protein>
<dbReference type="InterPro" id="IPR000210">
    <property type="entry name" value="BTB/POZ_dom"/>
</dbReference>
<dbReference type="PROSITE" id="PS50097">
    <property type="entry name" value="BTB"/>
    <property type="match status" value="1"/>
</dbReference>
<sequence>MTSTEKTKDIFATEYSESCIASPPPLFSDVVRKGLEDIIVILVGPNKVQYHVHGSFLVYHSGFFRNAFNGNWRESEDGITLLDVETVVFNIFVNWLYTMKLPGPNNYDWTTQPDPRIMGEAHKADMLQIKLYVFADRFMIPALRLAMNRIITADTTYTRPCANVMIFAFDNLRAEDVILQFLVDSHCLKWRHGLQSEHETRLLDQLSQDCLTKIMKRFGFMLAEGITRHSSLKMCDYHEHISDVERLACCK</sequence>
<organism evidence="2 3">
    <name type="scientific">Pleomassaria siparia CBS 279.74</name>
    <dbReference type="NCBI Taxonomy" id="1314801"/>
    <lineage>
        <taxon>Eukaryota</taxon>
        <taxon>Fungi</taxon>
        <taxon>Dikarya</taxon>
        <taxon>Ascomycota</taxon>
        <taxon>Pezizomycotina</taxon>
        <taxon>Dothideomycetes</taxon>
        <taxon>Pleosporomycetidae</taxon>
        <taxon>Pleosporales</taxon>
        <taxon>Pleomassariaceae</taxon>
        <taxon>Pleomassaria</taxon>
    </lineage>
</organism>